<keyword evidence="1" id="KW-1133">Transmembrane helix</keyword>
<evidence type="ECO:0000256" key="1">
    <source>
        <dbReference type="SAM" id="Phobius"/>
    </source>
</evidence>
<protein>
    <recommendedName>
        <fullName evidence="4">DUF1634 domain-containing protein</fullName>
    </recommendedName>
</protein>
<dbReference type="Pfam" id="PF07843">
    <property type="entry name" value="DUF1634"/>
    <property type="match status" value="1"/>
</dbReference>
<feature type="transmembrane region" description="Helical" evidence="1">
    <location>
        <begin position="72"/>
        <end position="92"/>
    </location>
</feature>
<dbReference type="OrthoDB" id="1682804at2"/>
<evidence type="ECO:0000313" key="3">
    <source>
        <dbReference type="Proteomes" id="UP000001626"/>
    </source>
</evidence>
<dbReference type="STRING" id="580327.Tthe_0082"/>
<dbReference type="AlphaFoldDB" id="D9TNC8"/>
<keyword evidence="3" id="KW-1185">Reference proteome</keyword>
<proteinExistence type="predicted"/>
<evidence type="ECO:0008006" key="4">
    <source>
        <dbReference type="Google" id="ProtNLM"/>
    </source>
</evidence>
<organism evidence="2 3">
    <name type="scientific">Thermoanaerobacterium thermosaccharolyticum (strain ATCC 7956 / DSM 571 / NCIMB 9385 / NCA 3814 / NCTC 13789 / WDCM 00135 / 2032)</name>
    <name type="common">Clostridium thermosaccharolyticum</name>
    <dbReference type="NCBI Taxonomy" id="580327"/>
    <lineage>
        <taxon>Bacteria</taxon>
        <taxon>Bacillati</taxon>
        <taxon>Bacillota</taxon>
        <taxon>Clostridia</taxon>
        <taxon>Thermoanaerobacterales</taxon>
        <taxon>Thermoanaerobacteraceae</taxon>
        <taxon>Thermoanaerobacterium</taxon>
    </lineage>
</organism>
<dbReference type="HOGENOM" id="CLU_140339_2_0_9"/>
<keyword evidence="1" id="KW-0472">Membrane</keyword>
<feature type="transmembrane region" description="Helical" evidence="1">
    <location>
        <begin position="104"/>
        <end position="123"/>
    </location>
</feature>
<name>D9TNC8_THETC</name>
<dbReference type="GeneID" id="93862986"/>
<sequence length="126" mass="13953">MESKKNQNQNEKIENMELIISKTLRAGVLISALIILIGLIIFFATNNSGYPANSYPTSIAAVLKGLLSLKPYSIIMTGLLVLILTPVFRVGVSIITFFQEKDYMYVYITSAVFIILILSFMLGKIG</sequence>
<dbReference type="RefSeq" id="WP_013296650.1">
    <property type="nucleotide sequence ID" value="NC_014410.1"/>
</dbReference>
<dbReference type="InterPro" id="IPR012861">
    <property type="entry name" value="DUF1634"/>
</dbReference>
<dbReference type="Proteomes" id="UP000001626">
    <property type="component" value="Chromosome"/>
</dbReference>
<accession>D9TNC8</accession>
<keyword evidence="1" id="KW-0812">Transmembrane</keyword>
<dbReference type="eggNOG" id="COG4272">
    <property type="taxonomic scope" value="Bacteria"/>
</dbReference>
<reference evidence="2 3" key="1">
    <citation type="submission" date="2010-08" db="EMBL/GenBank/DDBJ databases">
        <title>Complete sequence of Thermoanaerobacterium thermosaccharolyticum DSM 571.</title>
        <authorList>
            <consortium name="US DOE Joint Genome Institute"/>
            <person name="Lucas S."/>
            <person name="Copeland A."/>
            <person name="Lapidus A."/>
            <person name="Cheng J.-F."/>
            <person name="Bruce D."/>
            <person name="Goodwin L."/>
            <person name="Pitluck S."/>
            <person name="Teshima H."/>
            <person name="Detter J.C."/>
            <person name="Han C."/>
            <person name="Tapia R."/>
            <person name="Land M."/>
            <person name="Hauser L."/>
            <person name="Chang Y.-J."/>
            <person name="Jeffries C."/>
            <person name="Kyrpides N."/>
            <person name="Ivanova N."/>
            <person name="Mikhailova N."/>
            <person name="Hemme C.L."/>
            <person name="Woyke T."/>
        </authorList>
    </citation>
    <scope>NUCLEOTIDE SEQUENCE [LARGE SCALE GENOMIC DNA]</scope>
    <source>
        <strain evidence="3">ATCC 7956 / DSM 571 / NCIMB 9385 / NCA 3814 / NCTC 13789 / WDCM 00135 / 2032</strain>
    </source>
</reference>
<dbReference type="EMBL" id="CP002171">
    <property type="protein sequence ID" value="ADL67671.1"/>
    <property type="molecule type" value="Genomic_DNA"/>
</dbReference>
<feature type="transmembrane region" description="Helical" evidence="1">
    <location>
        <begin position="26"/>
        <end position="45"/>
    </location>
</feature>
<dbReference type="KEGG" id="ttm:Tthe_0082"/>
<gene>
    <name evidence="2" type="ordered locus">Tthe_0082</name>
</gene>
<evidence type="ECO:0000313" key="2">
    <source>
        <dbReference type="EMBL" id="ADL67671.1"/>
    </source>
</evidence>